<evidence type="ECO:0000256" key="2">
    <source>
        <dbReference type="SAM" id="Phobius"/>
    </source>
</evidence>
<proteinExistence type="predicted"/>
<keyword evidence="2" id="KW-0472">Membrane</keyword>
<feature type="transmembrane region" description="Helical" evidence="2">
    <location>
        <begin position="93"/>
        <end position="111"/>
    </location>
</feature>
<keyword evidence="2" id="KW-0812">Transmembrane</keyword>
<sequence length="148" mass="16195">MTTAVAAMGRAAPKLCYSNSSHHQLLLKLTKKKLMSSPKFLLNTPNLSSNTTPKETSPIHASNYPREEEQEEEGQESSSTKNSNSISREDLDYLWKLGAGAVAGAALIKYGSILFPEITRPNILQALIMVSTPVILAIVLLARQSRKK</sequence>
<comment type="caution">
    <text evidence="3">The sequence shown here is derived from an EMBL/GenBank/DDBJ whole genome shotgun (WGS) entry which is preliminary data.</text>
</comment>
<dbReference type="EMBL" id="CM004397">
    <property type="protein sequence ID" value="OAY36896.1"/>
    <property type="molecule type" value="Genomic_DNA"/>
</dbReference>
<evidence type="ECO:0000313" key="4">
    <source>
        <dbReference type="Proteomes" id="UP000091857"/>
    </source>
</evidence>
<protein>
    <submittedName>
        <fullName evidence="3">Uncharacterized protein</fullName>
    </submittedName>
</protein>
<name>A0A2C9UZZ7_MANES</name>
<keyword evidence="2" id="KW-1133">Transmembrane helix</keyword>
<dbReference type="Proteomes" id="UP000091857">
    <property type="component" value="Chromosome 11"/>
</dbReference>
<feature type="compositionally biased region" description="Low complexity" evidence="1">
    <location>
        <begin position="76"/>
        <end position="85"/>
    </location>
</feature>
<dbReference type="PANTHER" id="PTHR37224">
    <property type="entry name" value="OS02G0804400 PROTEIN"/>
    <property type="match status" value="1"/>
</dbReference>
<feature type="compositionally biased region" description="Polar residues" evidence="1">
    <location>
        <begin position="43"/>
        <end position="55"/>
    </location>
</feature>
<keyword evidence="4" id="KW-1185">Reference proteome</keyword>
<accession>A0A2C9UZZ7</accession>
<dbReference type="OrthoDB" id="513929at2759"/>
<organism evidence="3 4">
    <name type="scientific">Manihot esculenta</name>
    <name type="common">Cassava</name>
    <name type="synonym">Jatropha manihot</name>
    <dbReference type="NCBI Taxonomy" id="3983"/>
    <lineage>
        <taxon>Eukaryota</taxon>
        <taxon>Viridiplantae</taxon>
        <taxon>Streptophyta</taxon>
        <taxon>Embryophyta</taxon>
        <taxon>Tracheophyta</taxon>
        <taxon>Spermatophyta</taxon>
        <taxon>Magnoliopsida</taxon>
        <taxon>eudicotyledons</taxon>
        <taxon>Gunneridae</taxon>
        <taxon>Pentapetalae</taxon>
        <taxon>rosids</taxon>
        <taxon>fabids</taxon>
        <taxon>Malpighiales</taxon>
        <taxon>Euphorbiaceae</taxon>
        <taxon>Crotonoideae</taxon>
        <taxon>Manihoteae</taxon>
        <taxon>Manihot</taxon>
    </lineage>
</organism>
<gene>
    <name evidence="3" type="ORF">MANES_11G058100v8</name>
</gene>
<dbReference type="AlphaFoldDB" id="A0A2C9UZZ7"/>
<dbReference type="STRING" id="3983.A0A2C9UZZ7"/>
<reference evidence="4" key="1">
    <citation type="journal article" date="2016" name="Nat. Biotechnol.">
        <title>Sequencing wild and cultivated cassava and related species reveals extensive interspecific hybridization and genetic diversity.</title>
        <authorList>
            <person name="Bredeson J.V."/>
            <person name="Lyons J.B."/>
            <person name="Prochnik S.E."/>
            <person name="Wu G.A."/>
            <person name="Ha C.M."/>
            <person name="Edsinger-Gonzales E."/>
            <person name="Grimwood J."/>
            <person name="Schmutz J."/>
            <person name="Rabbi I.Y."/>
            <person name="Egesi C."/>
            <person name="Nauluvula P."/>
            <person name="Lebot V."/>
            <person name="Ndunguru J."/>
            <person name="Mkamilo G."/>
            <person name="Bart R.S."/>
            <person name="Setter T.L."/>
            <person name="Gleadow R.M."/>
            <person name="Kulakow P."/>
            <person name="Ferguson M.E."/>
            <person name="Rounsley S."/>
            <person name="Rokhsar D.S."/>
        </authorList>
    </citation>
    <scope>NUCLEOTIDE SEQUENCE [LARGE SCALE GENOMIC DNA]</scope>
    <source>
        <strain evidence="4">cv. AM560-2</strain>
    </source>
</reference>
<evidence type="ECO:0000256" key="1">
    <source>
        <dbReference type="SAM" id="MobiDB-lite"/>
    </source>
</evidence>
<evidence type="ECO:0000313" key="3">
    <source>
        <dbReference type="EMBL" id="OAY36896.1"/>
    </source>
</evidence>
<feature type="region of interest" description="Disordered" evidence="1">
    <location>
        <begin position="42"/>
        <end position="85"/>
    </location>
</feature>
<feature type="transmembrane region" description="Helical" evidence="2">
    <location>
        <begin position="123"/>
        <end position="142"/>
    </location>
</feature>
<dbReference type="Gramene" id="Manes.11G058100.1.v8.1">
    <property type="protein sequence ID" value="Manes.11G058100.1.v8.1.CDS"/>
    <property type="gene ID" value="Manes.11G058100.v8.1"/>
</dbReference>